<keyword evidence="10" id="KW-0378">Hydrolase</keyword>
<evidence type="ECO:0000256" key="6">
    <source>
        <dbReference type="ARBA" id="ARBA00022679"/>
    </source>
</evidence>
<feature type="coiled-coil region" evidence="16">
    <location>
        <begin position="65"/>
        <end position="128"/>
    </location>
</feature>
<evidence type="ECO:0000256" key="13">
    <source>
        <dbReference type="ARBA" id="ARBA00023242"/>
    </source>
</evidence>
<dbReference type="Gene3D" id="3.30.70.270">
    <property type="match status" value="2"/>
</dbReference>
<feature type="compositionally biased region" description="Basic and acidic residues" evidence="17">
    <location>
        <begin position="1187"/>
        <end position="1202"/>
    </location>
</feature>
<evidence type="ECO:0000256" key="4">
    <source>
        <dbReference type="ARBA" id="ARBA00012493"/>
    </source>
</evidence>
<dbReference type="Pfam" id="PF17917">
    <property type="entry name" value="RT_RNaseH"/>
    <property type="match status" value="1"/>
</dbReference>
<evidence type="ECO:0000256" key="7">
    <source>
        <dbReference type="ARBA" id="ARBA00022695"/>
    </source>
</evidence>
<dbReference type="EMBL" id="AM698090">
    <property type="protein sequence ID" value="CAM91758.1"/>
    <property type="molecule type" value="Genomic_DNA"/>
</dbReference>
<dbReference type="InterPro" id="IPR021109">
    <property type="entry name" value="Peptidase_aspartic_dom_sf"/>
</dbReference>
<dbReference type="InterPro" id="IPR041373">
    <property type="entry name" value="RT_RNaseH"/>
</dbReference>
<evidence type="ECO:0000256" key="1">
    <source>
        <dbReference type="ARBA" id="ARBA00000077"/>
    </source>
</evidence>
<dbReference type="PROSITE" id="PS50878">
    <property type="entry name" value="RT_POL"/>
    <property type="match status" value="1"/>
</dbReference>
<dbReference type="InterPro" id="IPR050951">
    <property type="entry name" value="Retrovirus_Pol_polyprotein"/>
</dbReference>
<sequence>MEASIKALQESIEALNAKMDERQQEDLAYRAKIQQSFEAMNTMNTDLATKLLELKTKDDEERKVLKEASIEFTKFQKEQEEIKKEAKELGVELKEERKHAEAILKMEEQALQAKFEEEDKNLENLRDGIAEEVPKYLQEFRGEIINQVNNLIAEQDNPTQGKINNNEKLQKEKILLSKIKKHSSSIIIDEDNQIILECTKRFTDANLTPTTSMTIDSIFTKDNTLAILEIQQALINKSVKYSDWSMFLSLCCKKNTAYHLKDARGKIMPWKNCLLSIYKFFNFQKASSIAEDEIVTRQLSDGDNVTMFMLQLTELASTNRSTNLFHILLRKLKIIMRKEFPTLKIPNFSDFNNYEDVVTYINEFLPEDQIYKNTNTQPTKLFALNTYQNRNKKPTQKTFYYCKNCTCNKCKNINQYQKTKPGFCLNCSCTKCTYTKSKYYQQRRPNNEKVTTKKFNINNVELPLSDTDDYLLQEDDLDTPNYHQSFDSGEETFSEDDQKLTENILNSYSDTNQQEEPNSHDPSPRASASMNFLDLNNTTIKPSNPNQTNLILDTGADANFIYLPITKHKQQTINPFLITILDIIDCAPIIVKPAIGGKYIIDKRARIKLQINNLPIEQHFFIIPEERNNIILGKPLLKILKYQLQDEHESIEIDGTRVLIPPVLSTLTTESHIRVIKQIDIKEQLKKDFPAVFDETLLNASEPKHNYIAFVKLDNFPYHKPKAYFTNQLQKQAINQFITQSLESNMISPIDTDEVVALSPVFPIQQSKDKIRIITDLRKVNTHLLYTPRPIPPIQHIFSNLANKTIFSSLDIRKAYQQIPIQGDKLGLITELGSYKFNRLPYGLASAPYWWGEFIQNILKQLPQSKDTIVSYYYDDLIIASSTIAEHYTTLKHIMALLAENGLSLSYEKIHIAQPKVLFLGYEVSHNRLAIDKEKKNTIARWVLPEDKKAIEKFTGFVNFLRNFIPNASQLLAPFYSFATNKPSNHEKPILQKAMKKNFQLIKQLILKSLTLKLFDPQAPTIIYTDASLTGAASIVLQPETVNGKTTLYPITFYSLRFTDTQQRYSTVERELWAVLHTLEKARLVLSSSITIYTDNQGIISMGKTERATHPRLTKYLDLLNTYRLNWKYIKGRDNHVADYLSRYGLDSQPTLNLDEWEKFSVDIKLNAVTHSDQQSKENPNLTQHTTNEHTQKAPEESREPATDTTDQQNNEGTPDIIQDVRNLSWSQILDIQRIIREHLPIPQIYQDIIHIFTWVNNNFYIIYHEQLHHILTDVDYIEKATSLHNAFHANHRILEQMMIQEKFWNPRHAILLLDVIRNCQHCEIYQRFVDLPVELPKMKITPPLTRWHLDFAGPLTTWDDFQYFIIAVDYTSNLTITKPLISPNSNAVTDMILQIYSMFGKPRAIITDNAQAFRSEIVEQEVKRLHLKYYQSSVYNPRGNSKAERTIRMIKKVLIHLEPDLINWPANLYNATNIVNNTKMVYGYAPCEIAFAKTAHIDYKKYPWAPRQERQWNKRPNTAEHFQEEEQVNLAIFGHKLLHDARKITKDERSKVREMLSKVRTDTQNDVQYIVGDPVYRLRQKNKKHEPTWDGPYTISQQVGNHTYKIKTKNGKESKYTYHSTKLRPAYAEQGSAIRTAAEYTRVYNDQERKYYIKTLEDIINDKVFN</sequence>
<dbReference type="InterPro" id="IPR043128">
    <property type="entry name" value="Rev_trsase/Diguanyl_cyclase"/>
</dbReference>
<evidence type="ECO:0000256" key="2">
    <source>
        <dbReference type="ARBA" id="ARBA00004123"/>
    </source>
</evidence>
<dbReference type="CDD" id="cd00303">
    <property type="entry name" value="retropepsin_like"/>
    <property type="match status" value="1"/>
</dbReference>
<dbReference type="SUPFAM" id="SSF56672">
    <property type="entry name" value="DNA/RNA polymerases"/>
    <property type="match status" value="1"/>
</dbReference>
<dbReference type="InterPro" id="IPR001584">
    <property type="entry name" value="Integrase_cat-core"/>
</dbReference>
<feature type="region of interest" description="Disordered" evidence="17">
    <location>
        <begin position="509"/>
        <end position="529"/>
    </location>
</feature>
<evidence type="ECO:0000256" key="9">
    <source>
        <dbReference type="ARBA" id="ARBA00022759"/>
    </source>
</evidence>
<dbReference type="GO" id="GO:0005737">
    <property type="term" value="C:cytoplasm"/>
    <property type="evidence" value="ECO:0007669"/>
    <property type="project" value="UniProtKB-SubCell"/>
</dbReference>
<dbReference type="InterPro" id="IPR036397">
    <property type="entry name" value="RNaseH_sf"/>
</dbReference>
<evidence type="ECO:0000259" key="18">
    <source>
        <dbReference type="PROSITE" id="PS50878"/>
    </source>
</evidence>
<evidence type="ECO:0000256" key="16">
    <source>
        <dbReference type="SAM" id="Coils"/>
    </source>
</evidence>
<keyword evidence="8" id="KW-0540">Nuclease</keyword>
<dbReference type="PANTHER" id="PTHR37984:SF5">
    <property type="entry name" value="PROTEIN NYNRIN-LIKE"/>
    <property type="match status" value="1"/>
</dbReference>
<dbReference type="InterPro" id="IPR000477">
    <property type="entry name" value="RT_dom"/>
</dbReference>
<dbReference type="InterPro" id="IPR012337">
    <property type="entry name" value="RNaseH-like_sf"/>
</dbReference>
<gene>
    <name evidence="20" type="primary">pol</name>
</gene>
<evidence type="ECO:0000259" key="19">
    <source>
        <dbReference type="PROSITE" id="PS50994"/>
    </source>
</evidence>
<evidence type="ECO:0000256" key="17">
    <source>
        <dbReference type="SAM" id="MobiDB-lite"/>
    </source>
</evidence>
<feature type="domain" description="Reverse transcriptase" evidence="18">
    <location>
        <begin position="745"/>
        <end position="924"/>
    </location>
</feature>
<dbReference type="EC" id="2.7.7.49" evidence="4"/>
<evidence type="ECO:0000313" key="20">
    <source>
        <dbReference type="EMBL" id="CAM91758.1"/>
    </source>
</evidence>
<evidence type="ECO:0000256" key="12">
    <source>
        <dbReference type="ARBA" id="ARBA00022918"/>
    </source>
</evidence>
<dbReference type="Gene3D" id="2.40.70.10">
    <property type="entry name" value="Acid Proteases"/>
    <property type="match status" value="1"/>
</dbReference>
<evidence type="ECO:0000256" key="8">
    <source>
        <dbReference type="ARBA" id="ARBA00022722"/>
    </source>
</evidence>
<dbReference type="OMA" id="TESHIRV"/>
<reference evidence="20" key="1">
    <citation type="submission" date="2007-04" db="EMBL/GenBank/DDBJ databases">
        <title>Independent sorting-out of thousands of duplicated gene pairs in two yeast species descended from a whole-genome duplication.</title>
        <authorList>
            <person name="Scannell D.R."/>
            <person name="Frank A.C."/>
            <person name="Conant G.C."/>
            <person name="Byrne K.P."/>
            <person name="Woolfit M."/>
            <person name="Wolfe K.H."/>
        </authorList>
    </citation>
    <scope>NUCLEOTIDE SEQUENCE</scope>
    <source>
        <strain evidence="20">DSMZ 70294</strain>
    </source>
</reference>
<dbReference type="Pfam" id="PF00078">
    <property type="entry name" value="RVT_1"/>
    <property type="match status" value="1"/>
</dbReference>
<dbReference type="GO" id="GO:0003723">
    <property type="term" value="F:RNA binding"/>
    <property type="evidence" value="ECO:0007669"/>
    <property type="project" value="UniProtKB-KW"/>
</dbReference>
<dbReference type="CDD" id="cd01647">
    <property type="entry name" value="RT_LTR"/>
    <property type="match status" value="1"/>
</dbReference>
<keyword evidence="16" id="KW-0175">Coiled coil</keyword>
<comment type="subcellular location">
    <subcellularLocation>
        <location evidence="3">Cytoplasm</location>
    </subcellularLocation>
    <subcellularLocation>
        <location evidence="2">Nucleus</location>
    </subcellularLocation>
</comment>
<comment type="catalytic activity">
    <reaction evidence="1">
        <text>Endonucleolytic cleavage to 5'-phosphomonoester.</text>
        <dbReference type="EC" id="3.1.26.4"/>
    </reaction>
</comment>
<keyword evidence="12" id="KW-0695">RNA-directed DNA polymerase</keyword>
<keyword evidence="13" id="KW-0539">Nucleus</keyword>
<organism evidence="20">
    <name type="scientific">Vanderwaltozyma polyspora</name>
    <dbReference type="NCBI Taxonomy" id="36033"/>
    <lineage>
        <taxon>Eukaryota</taxon>
        <taxon>Fungi</taxon>
        <taxon>Dikarya</taxon>
        <taxon>Ascomycota</taxon>
        <taxon>Saccharomycotina</taxon>
        <taxon>Saccharomycetes</taxon>
        <taxon>Saccharomycetales</taxon>
        <taxon>Saccharomycetaceae</taxon>
        <taxon>Vanderwaltozyma</taxon>
    </lineage>
</organism>
<dbReference type="Gene3D" id="3.10.10.10">
    <property type="entry name" value="HIV Type 1 Reverse Transcriptase, subunit A, domain 1"/>
    <property type="match status" value="1"/>
</dbReference>
<feature type="compositionally biased region" description="Polar residues" evidence="17">
    <location>
        <begin position="1171"/>
        <end position="1186"/>
    </location>
</feature>
<comment type="function">
    <text evidence="15">Integrase (IN) targets the VLP to the nucleus, where a subparticle preintegration complex (PIC) containing at least integrase and the newly synthesized dsDNA copy of the retrotransposon must transit the nuclear membrane. Once in the nucleus, integrase performs the integration of the dsDNA into the host genome.</text>
</comment>
<evidence type="ECO:0000256" key="15">
    <source>
        <dbReference type="ARBA" id="ARBA00025615"/>
    </source>
</evidence>
<evidence type="ECO:0000256" key="10">
    <source>
        <dbReference type="ARBA" id="ARBA00022801"/>
    </source>
</evidence>
<keyword evidence="9" id="KW-0255">Endonuclease</keyword>
<feature type="domain" description="Integrase catalytic" evidence="19">
    <location>
        <begin position="1339"/>
        <end position="1495"/>
    </location>
</feature>
<name>A4VB70_9SACH</name>
<keyword evidence="7" id="KW-0548">Nucleotidyltransferase</keyword>
<keyword evidence="6" id="KW-0808">Transferase</keyword>
<accession>A4VB70</accession>
<keyword evidence="5" id="KW-0963">Cytoplasm</keyword>
<dbReference type="PANTHER" id="PTHR37984">
    <property type="entry name" value="PROTEIN CBG26694"/>
    <property type="match status" value="1"/>
</dbReference>
<dbReference type="GO" id="GO:0005634">
    <property type="term" value="C:nucleus"/>
    <property type="evidence" value="ECO:0007669"/>
    <property type="project" value="UniProtKB-SubCell"/>
</dbReference>
<proteinExistence type="predicted"/>
<evidence type="ECO:0000256" key="3">
    <source>
        <dbReference type="ARBA" id="ARBA00004496"/>
    </source>
</evidence>
<feature type="compositionally biased region" description="Polar residues" evidence="17">
    <location>
        <begin position="1203"/>
        <end position="1213"/>
    </location>
</feature>
<protein>
    <recommendedName>
        <fullName evidence="4">RNA-directed DNA polymerase</fullName>
        <ecNumber evidence="4">2.7.7.49</ecNumber>
    </recommendedName>
</protein>
<evidence type="ECO:0000256" key="14">
    <source>
        <dbReference type="ARBA" id="ARBA00025590"/>
    </source>
</evidence>
<dbReference type="PROSITE" id="PS50994">
    <property type="entry name" value="INTEGRASE"/>
    <property type="match status" value="1"/>
</dbReference>
<dbReference type="GO" id="GO:0003964">
    <property type="term" value="F:RNA-directed DNA polymerase activity"/>
    <property type="evidence" value="ECO:0007669"/>
    <property type="project" value="UniProtKB-KW"/>
</dbReference>
<dbReference type="GO" id="GO:0004523">
    <property type="term" value="F:RNA-DNA hybrid ribonuclease activity"/>
    <property type="evidence" value="ECO:0007669"/>
    <property type="project" value="UniProtKB-EC"/>
</dbReference>
<dbReference type="Gene3D" id="3.30.420.10">
    <property type="entry name" value="Ribonuclease H-like superfamily/Ribonuclease H"/>
    <property type="match status" value="2"/>
</dbReference>
<feature type="region of interest" description="Disordered" evidence="17">
    <location>
        <begin position="1171"/>
        <end position="1216"/>
    </location>
</feature>
<dbReference type="SUPFAM" id="SSF53098">
    <property type="entry name" value="Ribonuclease H-like"/>
    <property type="match status" value="1"/>
</dbReference>
<evidence type="ECO:0000256" key="11">
    <source>
        <dbReference type="ARBA" id="ARBA00022884"/>
    </source>
</evidence>
<dbReference type="CDD" id="cd09274">
    <property type="entry name" value="RNase_HI_RT_Ty3"/>
    <property type="match status" value="1"/>
</dbReference>
<dbReference type="InterPro" id="IPR043502">
    <property type="entry name" value="DNA/RNA_pol_sf"/>
</dbReference>
<evidence type="ECO:0000256" key="5">
    <source>
        <dbReference type="ARBA" id="ARBA00022490"/>
    </source>
</evidence>
<comment type="function">
    <text evidence="14">Reverse transcriptase/ribonuclease H (RT) is a multifunctional enzyme that catalyzes the conversion of the retro-elements RNA genome into dsDNA within the VLP. The enzyme displays a DNA polymerase activity that can copy either DNA or RNA templates, and a ribonuclease H (RNase H) activity that cleaves the RNA strand of RNA-DNA heteroduplexes during plus-strand synthesis and hydrolyzes RNA primers. The conversion leads to a linear dsDNA copy of the retrotransposon that includes long terminal repeats (LTRs) at both ends.</text>
</comment>
<dbReference type="GO" id="GO:0015074">
    <property type="term" value="P:DNA integration"/>
    <property type="evidence" value="ECO:0007669"/>
    <property type="project" value="InterPro"/>
</dbReference>
<keyword evidence="11" id="KW-0694">RNA-binding</keyword>
<feature type="region of interest" description="Disordered" evidence="17">
    <location>
        <begin position="477"/>
        <end position="496"/>
    </location>
</feature>